<dbReference type="Proteomes" id="UP000255469">
    <property type="component" value="Unassembled WGS sequence"/>
</dbReference>
<evidence type="ECO:0000256" key="1">
    <source>
        <dbReference type="ARBA" id="ARBA00010641"/>
    </source>
</evidence>
<proteinExistence type="inferred from homology"/>
<dbReference type="SUPFAM" id="SSF88946">
    <property type="entry name" value="Sigma2 domain of RNA polymerase sigma factors"/>
    <property type="match status" value="1"/>
</dbReference>
<dbReference type="PANTHER" id="PTHR43133">
    <property type="entry name" value="RNA POLYMERASE ECF-TYPE SIGMA FACTO"/>
    <property type="match status" value="1"/>
</dbReference>
<evidence type="ECO:0000256" key="3">
    <source>
        <dbReference type="ARBA" id="ARBA00023082"/>
    </source>
</evidence>
<dbReference type="RefSeq" id="WP_025067248.1">
    <property type="nucleotide sequence ID" value="NZ_UGTM01000002.1"/>
</dbReference>
<dbReference type="InterPro" id="IPR036388">
    <property type="entry name" value="WH-like_DNA-bd_sf"/>
</dbReference>
<dbReference type="InterPro" id="IPR013249">
    <property type="entry name" value="RNA_pol_sigma70_r4_t2"/>
</dbReference>
<dbReference type="InterPro" id="IPR014284">
    <property type="entry name" value="RNA_pol_sigma-70_dom"/>
</dbReference>
<evidence type="ECO:0000259" key="5">
    <source>
        <dbReference type="Pfam" id="PF04542"/>
    </source>
</evidence>
<evidence type="ECO:0000259" key="6">
    <source>
        <dbReference type="Pfam" id="PF08281"/>
    </source>
</evidence>
<dbReference type="Gene3D" id="1.10.10.10">
    <property type="entry name" value="Winged helix-like DNA-binding domain superfamily/Winged helix DNA-binding domain"/>
    <property type="match status" value="1"/>
</dbReference>
<evidence type="ECO:0000256" key="4">
    <source>
        <dbReference type="ARBA" id="ARBA00023163"/>
    </source>
</evidence>
<keyword evidence="4" id="KW-0804">Transcription</keyword>
<keyword evidence="2" id="KW-0805">Transcription regulation</keyword>
<protein>
    <submittedName>
        <fullName evidence="7">RNA polymerase sigma factor sigM</fullName>
    </submittedName>
</protein>
<dbReference type="InterPro" id="IPR013325">
    <property type="entry name" value="RNA_pol_sigma_r2"/>
</dbReference>
<evidence type="ECO:0000313" key="8">
    <source>
        <dbReference type="Proteomes" id="UP000255469"/>
    </source>
</evidence>
<dbReference type="AlphaFoldDB" id="A0A379ECT9"/>
<dbReference type="SUPFAM" id="SSF88659">
    <property type="entry name" value="Sigma3 and sigma4 domains of RNA polymerase sigma factors"/>
    <property type="match status" value="1"/>
</dbReference>
<sequence length="188" mass="21626">MRLFGNNKEQHILSLFAKGDDRAMDKLYGTYADYLAQVCLRYIGNREDLHDVLQEAFIRIFTGIHSFEYRGKGSLKAWLTRTVVNESLRFLRDHDTELFVDKDIDLPDSTDDGPETDGLSITQITDAIRRLPPGYRAVFNLFAIEEKSHKEIAEMLNIRPDTSASQFYKARNLLAGMLKDLNRQGHEV</sequence>
<gene>
    <name evidence="7" type="primary">sigM_4</name>
    <name evidence="7" type="ORF">NCTC13067_02076</name>
</gene>
<dbReference type="GO" id="GO:0006352">
    <property type="term" value="P:DNA-templated transcription initiation"/>
    <property type="evidence" value="ECO:0007669"/>
    <property type="project" value="InterPro"/>
</dbReference>
<name>A0A379ECT9_9BACT</name>
<evidence type="ECO:0000256" key="2">
    <source>
        <dbReference type="ARBA" id="ARBA00023015"/>
    </source>
</evidence>
<dbReference type="InterPro" id="IPR039425">
    <property type="entry name" value="RNA_pol_sigma-70-like"/>
</dbReference>
<dbReference type="Pfam" id="PF08281">
    <property type="entry name" value="Sigma70_r4_2"/>
    <property type="match status" value="1"/>
</dbReference>
<dbReference type="Gene3D" id="1.10.1740.10">
    <property type="match status" value="1"/>
</dbReference>
<dbReference type="InterPro" id="IPR007627">
    <property type="entry name" value="RNA_pol_sigma70_r2"/>
</dbReference>
<organism evidence="7 8">
    <name type="scientific">Prevotella denticola</name>
    <dbReference type="NCBI Taxonomy" id="28129"/>
    <lineage>
        <taxon>Bacteria</taxon>
        <taxon>Pseudomonadati</taxon>
        <taxon>Bacteroidota</taxon>
        <taxon>Bacteroidia</taxon>
        <taxon>Bacteroidales</taxon>
        <taxon>Prevotellaceae</taxon>
        <taxon>Prevotella</taxon>
    </lineage>
</organism>
<feature type="domain" description="RNA polymerase sigma factor 70 region 4 type 2" evidence="6">
    <location>
        <begin position="123"/>
        <end position="172"/>
    </location>
</feature>
<accession>A0A379ECT9</accession>
<comment type="similarity">
    <text evidence="1">Belongs to the sigma-70 factor family. ECF subfamily.</text>
</comment>
<dbReference type="EMBL" id="UGTM01000002">
    <property type="protein sequence ID" value="SUB94214.1"/>
    <property type="molecule type" value="Genomic_DNA"/>
</dbReference>
<feature type="domain" description="RNA polymerase sigma-70 region 2" evidence="5">
    <location>
        <begin position="27"/>
        <end position="95"/>
    </location>
</feature>
<dbReference type="Pfam" id="PF04542">
    <property type="entry name" value="Sigma70_r2"/>
    <property type="match status" value="1"/>
</dbReference>
<keyword evidence="3" id="KW-0731">Sigma factor</keyword>
<reference evidence="7 8" key="1">
    <citation type="submission" date="2018-06" db="EMBL/GenBank/DDBJ databases">
        <authorList>
            <consortium name="Pathogen Informatics"/>
            <person name="Doyle S."/>
        </authorList>
    </citation>
    <scope>NUCLEOTIDE SEQUENCE [LARGE SCALE GENOMIC DNA]</scope>
    <source>
        <strain evidence="7 8">NCTC13067</strain>
    </source>
</reference>
<evidence type="ECO:0000313" key="7">
    <source>
        <dbReference type="EMBL" id="SUB94214.1"/>
    </source>
</evidence>
<dbReference type="InterPro" id="IPR013324">
    <property type="entry name" value="RNA_pol_sigma_r3/r4-like"/>
</dbReference>
<dbReference type="PANTHER" id="PTHR43133:SF46">
    <property type="entry name" value="RNA POLYMERASE SIGMA-70 FACTOR ECF SUBFAMILY"/>
    <property type="match status" value="1"/>
</dbReference>
<dbReference type="NCBIfam" id="TIGR02937">
    <property type="entry name" value="sigma70-ECF"/>
    <property type="match status" value="1"/>
</dbReference>
<dbReference type="GO" id="GO:0003677">
    <property type="term" value="F:DNA binding"/>
    <property type="evidence" value="ECO:0007669"/>
    <property type="project" value="InterPro"/>
</dbReference>
<dbReference type="GO" id="GO:0016987">
    <property type="term" value="F:sigma factor activity"/>
    <property type="evidence" value="ECO:0007669"/>
    <property type="project" value="UniProtKB-KW"/>
</dbReference>